<dbReference type="EC" id="4.2.1.8" evidence="7"/>
<dbReference type="UniPathway" id="UPA00246"/>
<evidence type="ECO:0000256" key="5">
    <source>
        <dbReference type="ARBA" id="ARBA00004892"/>
    </source>
</evidence>
<evidence type="ECO:0000256" key="2">
    <source>
        <dbReference type="ARBA" id="ARBA00001936"/>
    </source>
</evidence>
<evidence type="ECO:0000256" key="7">
    <source>
        <dbReference type="ARBA" id="ARBA00012927"/>
    </source>
</evidence>
<dbReference type="GO" id="GO:0008198">
    <property type="term" value="F:ferrous iron binding"/>
    <property type="evidence" value="ECO:0007669"/>
    <property type="project" value="TreeGrafter"/>
</dbReference>
<dbReference type="Proteomes" id="UP000295066">
    <property type="component" value="Unassembled WGS sequence"/>
</dbReference>
<accession>A0A4R8M6X0</accession>
<proteinExistence type="inferred from homology"/>
<name>A0A4R8M6X0_9BACT</name>
<comment type="caution">
    <text evidence="11">The sequence shown here is derived from an EMBL/GenBank/DDBJ whole genome shotgun (WGS) entry which is preliminary data.</text>
</comment>
<dbReference type="Pfam" id="PF03786">
    <property type="entry name" value="UxuA"/>
    <property type="match status" value="2"/>
</dbReference>
<organism evidence="11 12">
    <name type="scientific">Aminivibrio pyruvatiphilus</name>
    <dbReference type="NCBI Taxonomy" id="1005740"/>
    <lineage>
        <taxon>Bacteria</taxon>
        <taxon>Thermotogati</taxon>
        <taxon>Synergistota</taxon>
        <taxon>Synergistia</taxon>
        <taxon>Synergistales</taxon>
        <taxon>Aminobacteriaceae</taxon>
        <taxon>Aminivibrio</taxon>
    </lineage>
</organism>
<evidence type="ECO:0000313" key="11">
    <source>
        <dbReference type="EMBL" id="TDY60914.1"/>
    </source>
</evidence>
<comment type="cofactor">
    <cofactor evidence="2">
        <name>Mn(2+)</name>
        <dbReference type="ChEBI" id="CHEBI:29035"/>
    </cofactor>
</comment>
<dbReference type="InterPro" id="IPR004628">
    <property type="entry name" value="Man_deHydtase"/>
</dbReference>
<comment type="cofactor">
    <cofactor evidence="3">
        <name>Fe(2+)</name>
        <dbReference type="ChEBI" id="CHEBI:29033"/>
    </cofactor>
</comment>
<reference evidence="11 12" key="1">
    <citation type="submission" date="2019-03" db="EMBL/GenBank/DDBJ databases">
        <title>Genomic Encyclopedia of Type Strains, Phase IV (KMG-IV): sequencing the most valuable type-strain genomes for metagenomic binning, comparative biology and taxonomic classification.</title>
        <authorList>
            <person name="Goeker M."/>
        </authorList>
    </citation>
    <scope>NUCLEOTIDE SEQUENCE [LARGE SCALE GENOMIC DNA]</scope>
    <source>
        <strain evidence="11 12">DSM 25964</strain>
    </source>
</reference>
<dbReference type="RefSeq" id="WP_133957476.1">
    <property type="nucleotide sequence ID" value="NZ_SORI01000007.1"/>
</dbReference>
<dbReference type="AlphaFoldDB" id="A0A4R8M6X0"/>
<comment type="similarity">
    <text evidence="6">Belongs to the mannonate dehydratase family.</text>
</comment>
<dbReference type="EMBL" id="SORI01000007">
    <property type="protein sequence ID" value="TDY60914.1"/>
    <property type="molecule type" value="Genomic_DNA"/>
</dbReference>
<dbReference type="PANTHER" id="PTHR30387:SF2">
    <property type="entry name" value="MANNONATE DEHYDRATASE"/>
    <property type="match status" value="1"/>
</dbReference>
<dbReference type="SUPFAM" id="SSF51658">
    <property type="entry name" value="Xylose isomerase-like"/>
    <property type="match status" value="1"/>
</dbReference>
<keyword evidence="12" id="KW-1185">Reference proteome</keyword>
<keyword evidence="10" id="KW-0456">Lyase</keyword>
<keyword evidence="8" id="KW-0408">Iron</keyword>
<evidence type="ECO:0000256" key="4">
    <source>
        <dbReference type="ARBA" id="ARBA00002713"/>
    </source>
</evidence>
<dbReference type="PANTHER" id="PTHR30387">
    <property type="entry name" value="MANNONATE DEHYDRATASE"/>
    <property type="match status" value="1"/>
</dbReference>
<evidence type="ECO:0000313" key="12">
    <source>
        <dbReference type="Proteomes" id="UP000295066"/>
    </source>
</evidence>
<evidence type="ECO:0000256" key="1">
    <source>
        <dbReference type="ARBA" id="ARBA00001794"/>
    </source>
</evidence>
<dbReference type="GO" id="GO:0042840">
    <property type="term" value="P:D-glucuronate catabolic process"/>
    <property type="evidence" value="ECO:0007669"/>
    <property type="project" value="TreeGrafter"/>
</dbReference>
<dbReference type="InterPro" id="IPR036237">
    <property type="entry name" value="Xyl_isomerase-like_sf"/>
</dbReference>
<keyword evidence="9" id="KW-0464">Manganese</keyword>
<sequence>MKLAMVFYRHHLTRENFLYARQLGCTHLVIHLVDYFHREKDPVTGNNQPVGDADGWGVTRNRDVWSYEELRDIRKSIEDEGLVLEAIENFDPGFWYDVLLDGPKKAEQMEGLKGLIRNIGRAGIPIMGYNFSLAGVASRISGAFARGGAESVGVDGCDSLPLPRGMVWNMFYDPEAPKEVNSDTQITSEELWKRFAWFLEELLPVAEESSVKMAAHPDDPPFATLRGTPRLVWRPELYQRLLDLKKSHSNTLELCVGTLAEMNGCNFYDAIESYAKQNAIGYIHLRNVEGQVPRYRETFIDEGDIDIYRVLKILRRNDFRGAVIPDHSPLVSSPAPWHVGMAYALGYIKAMMQRVEKDCRD</sequence>
<dbReference type="OrthoDB" id="9780250at2"/>
<evidence type="ECO:0000256" key="6">
    <source>
        <dbReference type="ARBA" id="ARBA00007389"/>
    </source>
</evidence>
<comment type="function">
    <text evidence="4">Catalyzes the dehydration of D-mannonate.</text>
</comment>
<evidence type="ECO:0000256" key="3">
    <source>
        <dbReference type="ARBA" id="ARBA00001954"/>
    </source>
</evidence>
<evidence type="ECO:0000256" key="9">
    <source>
        <dbReference type="ARBA" id="ARBA00023211"/>
    </source>
</evidence>
<evidence type="ECO:0000256" key="8">
    <source>
        <dbReference type="ARBA" id="ARBA00023004"/>
    </source>
</evidence>
<dbReference type="GO" id="GO:0008927">
    <property type="term" value="F:mannonate dehydratase activity"/>
    <property type="evidence" value="ECO:0007669"/>
    <property type="project" value="UniProtKB-EC"/>
</dbReference>
<evidence type="ECO:0000256" key="10">
    <source>
        <dbReference type="ARBA" id="ARBA00023239"/>
    </source>
</evidence>
<dbReference type="GO" id="GO:0030145">
    <property type="term" value="F:manganese ion binding"/>
    <property type="evidence" value="ECO:0007669"/>
    <property type="project" value="TreeGrafter"/>
</dbReference>
<comment type="catalytic activity">
    <reaction evidence="1">
        <text>D-mannonate = 2-dehydro-3-deoxy-D-gluconate + H2O</text>
        <dbReference type="Rhea" id="RHEA:20097"/>
        <dbReference type="ChEBI" id="CHEBI:15377"/>
        <dbReference type="ChEBI" id="CHEBI:17767"/>
        <dbReference type="ChEBI" id="CHEBI:57990"/>
        <dbReference type="EC" id="4.2.1.8"/>
    </reaction>
</comment>
<dbReference type="Gene3D" id="3.20.20.150">
    <property type="entry name" value="Divalent-metal-dependent TIM barrel enzymes"/>
    <property type="match status" value="1"/>
</dbReference>
<protein>
    <recommendedName>
        <fullName evidence="7">mannonate dehydratase</fullName>
        <ecNumber evidence="7">4.2.1.8</ecNumber>
    </recommendedName>
</protein>
<comment type="pathway">
    <text evidence="5">Carbohydrate metabolism; pentose and glucuronate interconversion.</text>
</comment>
<gene>
    <name evidence="11" type="ORF">C8D99_107121</name>
</gene>